<evidence type="ECO:0000256" key="3">
    <source>
        <dbReference type="ARBA" id="ARBA00006958"/>
    </source>
</evidence>
<keyword evidence="5" id="KW-0479">Metal-binding</keyword>
<dbReference type="AlphaFoldDB" id="A0A6G0WED3"/>
<sequence length="363" mass="41464">MVRSGSRASATLMLEAAALSRALDDTSEEDESEDEWGDPEFLSLVARSRILYLSNVLKVSSWDPQRIYRMDPERARRELRISIAAFRFVLDVVKTNEVFNRVPRKQEQAPVQLQVEVFLYSLQAHSSHVISQHFGIGEVGTVRKFCDRVILAILTFEDQYIRWPSRREKHDPKRFVENLNGFKNTHLYYQLGLPGSVHDKRALSFSAMSNLPPAFFDFGEYLLGDSEYGVSFPFIVSPYKRPASTIRENAQFNRLLSKARIIIEHCIGVVKSRFPCLSLYGIHLAEKGAAMRLLKTQRACFVLHNTCIELSEADFEVEDESSDSDSDSEADSDDDMQLGFDPDEHLSSEELRLIVQNDVIMQI</sequence>
<evidence type="ECO:0000256" key="1">
    <source>
        <dbReference type="ARBA" id="ARBA00001968"/>
    </source>
</evidence>
<evidence type="ECO:0000256" key="6">
    <source>
        <dbReference type="ARBA" id="ARBA00022801"/>
    </source>
</evidence>
<dbReference type="GO" id="GO:0016787">
    <property type="term" value="F:hydrolase activity"/>
    <property type="evidence" value="ECO:0007669"/>
    <property type="project" value="UniProtKB-KW"/>
</dbReference>
<evidence type="ECO:0000313" key="10">
    <source>
        <dbReference type="EMBL" id="KAF0725715.1"/>
    </source>
</evidence>
<evidence type="ECO:0000256" key="4">
    <source>
        <dbReference type="ARBA" id="ARBA00022722"/>
    </source>
</evidence>
<protein>
    <recommendedName>
        <fullName evidence="9">DDE Tnp4 domain-containing protein</fullName>
    </recommendedName>
</protein>
<evidence type="ECO:0000313" key="11">
    <source>
        <dbReference type="Proteomes" id="UP000481153"/>
    </source>
</evidence>
<keyword evidence="11" id="KW-1185">Reference proteome</keyword>
<dbReference type="EMBL" id="VJMJ01000234">
    <property type="protein sequence ID" value="KAF0725715.1"/>
    <property type="molecule type" value="Genomic_DNA"/>
</dbReference>
<reference evidence="10 11" key="1">
    <citation type="submission" date="2019-07" db="EMBL/GenBank/DDBJ databases">
        <title>Genomics analysis of Aphanomyces spp. identifies a new class of oomycete effector associated with host adaptation.</title>
        <authorList>
            <person name="Gaulin E."/>
        </authorList>
    </citation>
    <scope>NUCLEOTIDE SEQUENCE [LARGE SCALE GENOMIC DNA]</scope>
    <source>
        <strain evidence="10 11">ATCC 201684</strain>
    </source>
</reference>
<comment type="subcellular location">
    <subcellularLocation>
        <location evidence="2">Nucleus</location>
    </subcellularLocation>
</comment>
<name>A0A6G0WED3_9STRA</name>
<proteinExistence type="inferred from homology"/>
<comment type="cofactor">
    <cofactor evidence="1">
        <name>a divalent metal cation</name>
        <dbReference type="ChEBI" id="CHEBI:60240"/>
    </cofactor>
</comment>
<evidence type="ECO:0000256" key="5">
    <source>
        <dbReference type="ARBA" id="ARBA00022723"/>
    </source>
</evidence>
<evidence type="ECO:0000259" key="9">
    <source>
        <dbReference type="Pfam" id="PF13359"/>
    </source>
</evidence>
<dbReference type="VEuPathDB" id="FungiDB:AeMF1_016891"/>
<keyword evidence="4" id="KW-0540">Nuclease</keyword>
<dbReference type="PANTHER" id="PTHR22930:SF85">
    <property type="entry name" value="GH03217P-RELATED"/>
    <property type="match status" value="1"/>
</dbReference>
<evidence type="ECO:0000256" key="2">
    <source>
        <dbReference type="ARBA" id="ARBA00004123"/>
    </source>
</evidence>
<feature type="domain" description="DDE Tnp4" evidence="9">
    <location>
        <begin position="188"/>
        <end position="305"/>
    </location>
</feature>
<evidence type="ECO:0000256" key="8">
    <source>
        <dbReference type="SAM" id="MobiDB-lite"/>
    </source>
</evidence>
<comment type="similarity">
    <text evidence="3">Belongs to the HARBI1 family.</text>
</comment>
<organism evidence="10 11">
    <name type="scientific">Aphanomyces euteiches</name>
    <dbReference type="NCBI Taxonomy" id="100861"/>
    <lineage>
        <taxon>Eukaryota</taxon>
        <taxon>Sar</taxon>
        <taxon>Stramenopiles</taxon>
        <taxon>Oomycota</taxon>
        <taxon>Saprolegniomycetes</taxon>
        <taxon>Saprolegniales</taxon>
        <taxon>Verrucalvaceae</taxon>
        <taxon>Aphanomyces</taxon>
    </lineage>
</organism>
<feature type="region of interest" description="Disordered" evidence="8">
    <location>
        <begin position="316"/>
        <end position="345"/>
    </location>
</feature>
<accession>A0A6G0WED3</accession>
<keyword evidence="7" id="KW-0539">Nucleus</keyword>
<dbReference type="GO" id="GO:0046872">
    <property type="term" value="F:metal ion binding"/>
    <property type="evidence" value="ECO:0007669"/>
    <property type="project" value="UniProtKB-KW"/>
</dbReference>
<gene>
    <name evidence="10" type="ORF">Ae201684_015868</name>
</gene>
<evidence type="ECO:0000256" key="7">
    <source>
        <dbReference type="ARBA" id="ARBA00023242"/>
    </source>
</evidence>
<dbReference type="Proteomes" id="UP000481153">
    <property type="component" value="Unassembled WGS sequence"/>
</dbReference>
<dbReference type="InterPro" id="IPR045249">
    <property type="entry name" value="HARBI1-like"/>
</dbReference>
<dbReference type="GO" id="GO:0005634">
    <property type="term" value="C:nucleus"/>
    <property type="evidence" value="ECO:0007669"/>
    <property type="project" value="UniProtKB-SubCell"/>
</dbReference>
<comment type="caution">
    <text evidence="10">The sequence shown here is derived from an EMBL/GenBank/DDBJ whole genome shotgun (WGS) entry which is preliminary data.</text>
</comment>
<feature type="compositionally biased region" description="Acidic residues" evidence="8">
    <location>
        <begin position="316"/>
        <end position="336"/>
    </location>
</feature>
<keyword evidence="6" id="KW-0378">Hydrolase</keyword>
<dbReference type="GO" id="GO:0004518">
    <property type="term" value="F:nuclease activity"/>
    <property type="evidence" value="ECO:0007669"/>
    <property type="project" value="UniProtKB-KW"/>
</dbReference>
<dbReference type="PANTHER" id="PTHR22930">
    <property type="match status" value="1"/>
</dbReference>
<dbReference type="InterPro" id="IPR027806">
    <property type="entry name" value="HARBI1_dom"/>
</dbReference>
<dbReference type="Pfam" id="PF13359">
    <property type="entry name" value="DDE_Tnp_4"/>
    <property type="match status" value="1"/>
</dbReference>